<accession>A0A2N4UEP0</accession>
<reference evidence="1 2" key="1">
    <citation type="submission" date="2017-10" db="EMBL/GenBank/DDBJ databases">
        <title>Two draft genome sequences of Pusillimonas sp. strains isolated from a nitrate- and radionuclide-contaminated groundwater in Russia.</title>
        <authorList>
            <person name="Grouzdev D.S."/>
            <person name="Tourova T.P."/>
            <person name="Goeva M.A."/>
            <person name="Babich T.L."/>
            <person name="Sokolova D.S."/>
            <person name="Abdullin R."/>
            <person name="Poltaraus A.B."/>
            <person name="Toshchakov S.V."/>
            <person name="Nazina T.N."/>
        </authorList>
    </citation>
    <scope>NUCLEOTIDE SEQUENCE [LARGE SCALE GENOMIC DNA]</scope>
    <source>
        <strain evidence="1 2">JR1/69-2-13</strain>
    </source>
</reference>
<comment type="caution">
    <text evidence="1">The sequence shown here is derived from an EMBL/GenBank/DDBJ whole genome shotgun (WGS) entry which is preliminary data.</text>
</comment>
<dbReference type="AlphaFoldDB" id="A0A2N4UEP0"/>
<proteinExistence type="predicted"/>
<gene>
    <name evidence="1" type="ORF">CR155_11575</name>
</gene>
<organism evidence="1 2">
    <name type="scientific">Pollutimonas nitritireducens</name>
    <dbReference type="NCBI Taxonomy" id="2045209"/>
    <lineage>
        <taxon>Bacteria</taxon>
        <taxon>Pseudomonadati</taxon>
        <taxon>Pseudomonadota</taxon>
        <taxon>Betaproteobacteria</taxon>
        <taxon>Burkholderiales</taxon>
        <taxon>Alcaligenaceae</taxon>
        <taxon>Pollutimonas</taxon>
    </lineage>
</organism>
<sequence length="70" mass="7914">MAQYPRGVKRKAPITGFHRGIGVVNRIVASYQKERVPALHITPREQRYYSVFSPRLTHGDAAVLKVQSPL</sequence>
<name>A0A2N4UEP0_9BURK</name>
<dbReference type="EMBL" id="PDNV01000007">
    <property type="protein sequence ID" value="PLC53477.1"/>
    <property type="molecule type" value="Genomic_DNA"/>
</dbReference>
<protein>
    <submittedName>
        <fullName evidence="1">Uncharacterized protein</fullName>
    </submittedName>
</protein>
<evidence type="ECO:0000313" key="1">
    <source>
        <dbReference type="EMBL" id="PLC53477.1"/>
    </source>
</evidence>
<evidence type="ECO:0000313" key="2">
    <source>
        <dbReference type="Proteomes" id="UP000234328"/>
    </source>
</evidence>
<keyword evidence="2" id="KW-1185">Reference proteome</keyword>
<dbReference type="Proteomes" id="UP000234328">
    <property type="component" value="Unassembled WGS sequence"/>
</dbReference>